<protein>
    <submittedName>
        <fullName evidence="3">LytTR family transcriptional regulator</fullName>
    </submittedName>
</protein>
<evidence type="ECO:0000259" key="2">
    <source>
        <dbReference type="PROSITE" id="PS50930"/>
    </source>
</evidence>
<dbReference type="Pfam" id="PF04397">
    <property type="entry name" value="LytTR"/>
    <property type="match status" value="1"/>
</dbReference>
<sequence length="308" mass="34217">MQEEVLQRLAHRFSHVTNGGAGVLDAETDVTSGGRTMASGSASARWREPRMMTAMAYGAFGLVYVIVNATTLIDQREALGRPIDPWQAWLLEITSFLAWFILLPFILWLANRLLRIRPMTVVIAIHAVACAALSLAHTLLMLGLRLASFAIAGERYAPTDSPGGMLLFEFRKDLITYAALMLVFHVSRRLVADRIPDSIVDPAGVLIEVRDGSRTIWIKPDEVDWVSAAGNYVELHGSFGAQLMRRKLGDLEAELQRQGFARVHRSRLVRQASIASIETRQSGDFDILMRSGDRISGSRRFRTNIKGA</sequence>
<dbReference type="SMART" id="SM00850">
    <property type="entry name" value="LytTR"/>
    <property type="match status" value="1"/>
</dbReference>
<accession>A0A5B8S0V9</accession>
<dbReference type="InterPro" id="IPR036259">
    <property type="entry name" value="MFS_trans_sf"/>
</dbReference>
<keyword evidence="1" id="KW-0472">Membrane</keyword>
<dbReference type="GO" id="GO:0000156">
    <property type="term" value="F:phosphorelay response regulator activity"/>
    <property type="evidence" value="ECO:0007669"/>
    <property type="project" value="InterPro"/>
</dbReference>
<gene>
    <name evidence="3" type="ORF">FRF71_02950</name>
</gene>
<dbReference type="PIRSF" id="PIRSF031767">
    <property type="entry name" value="MHYE_LytTR"/>
    <property type="match status" value="1"/>
</dbReference>
<organism evidence="3 4">
    <name type="scientific">Novosphingobium ginsenosidimutans</name>
    <dbReference type="NCBI Taxonomy" id="1176536"/>
    <lineage>
        <taxon>Bacteria</taxon>
        <taxon>Pseudomonadati</taxon>
        <taxon>Pseudomonadota</taxon>
        <taxon>Alphaproteobacteria</taxon>
        <taxon>Sphingomonadales</taxon>
        <taxon>Sphingomonadaceae</taxon>
        <taxon>Novosphingobium</taxon>
    </lineage>
</organism>
<dbReference type="InterPro" id="IPR007492">
    <property type="entry name" value="LytTR_DNA-bd_dom"/>
</dbReference>
<dbReference type="AlphaFoldDB" id="A0A5B8S0V9"/>
<dbReference type="SUPFAM" id="SSF103473">
    <property type="entry name" value="MFS general substrate transporter"/>
    <property type="match status" value="1"/>
</dbReference>
<feature type="transmembrane region" description="Helical" evidence="1">
    <location>
        <begin position="121"/>
        <end position="144"/>
    </location>
</feature>
<keyword evidence="1" id="KW-1133">Transmembrane helix</keyword>
<reference evidence="3 4" key="1">
    <citation type="journal article" date="2013" name="J. Microbiol. Biotechnol.">
        <title>Novosphingobium ginsenosidimutans sp. nov., with the ability to convert ginsenoside.</title>
        <authorList>
            <person name="Kim J.K."/>
            <person name="He D."/>
            <person name="Liu Q.M."/>
            <person name="Park H.Y."/>
            <person name="Jung M.S."/>
            <person name="Yoon M.H."/>
            <person name="Kim S.C."/>
            <person name="Im W.T."/>
        </authorList>
    </citation>
    <scope>NUCLEOTIDE SEQUENCE [LARGE SCALE GENOMIC DNA]</scope>
    <source>
        <strain evidence="3 4">FW-6</strain>
    </source>
</reference>
<evidence type="ECO:0000313" key="4">
    <source>
        <dbReference type="Proteomes" id="UP000321172"/>
    </source>
</evidence>
<dbReference type="PANTHER" id="PTHR37299">
    <property type="entry name" value="TRANSCRIPTIONAL REGULATOR-RELATED"/>
    <property type="match status" value="1"/>
</dbReference>
<feature type="transmembrane region" description="Helical" evidence="1">
    <location>
        <begin position="88"/>
        <end position="109"/>
    </location>
</feature>
<dbReference type="InterPro" id="IPR046947">
    <property type="entry name" value="LytR-like"/>
</dbReference>
<dbReference type="Gene3D" id="2.40.50.1020">
    <property type="entry name" value="LytTr DNA-binding domain"/>
    <property type="match status" value="1"/>
</dbReference>
<name>A0A5B8S0V9_9SPHN</name>
<feature type="transmembrane region" description="Helical" evidence="1">
    <location>
        <begin position="54"/>
        <end position="73"/>
    </location>
</feature>
<feature type="domain" description="HTH LytTR-type" evidence="2">
    <location>
        <begin position="207"/>
        <end position="308"/>
    </location>
</feature>
<dbReference type="GO" id="GO:0003677">
    <property type="term" value="F:DNA binding"/>
    <property type="evidence" value="ECO:0007669"/>
    <property type="project" value="InterPro"/>
</dbReference>
<dbReference type="PANTHER" id="PTHR37299:SF1">
    <property type="entry name" value="STAGE 0 SPORULATION PROTEIN A HOMOLOG"/>
    <property type="match status" value="1"/>
</dbReference>
<keyword evidence="4" id="KW-1185">Reference proteome</keyword>
<keyword evidence="1" id="KW-0812">Transmembrane</keyword>
<dbReference type="PROSITE" id="PS50930">
    <property type="entry name" value="HTH_LYTTR"/>
    <property type="match status" value="1"/>
</dbReference>
<dbReference type="EMBL" id="CP042345">
    <property type="protein sequence ID" value="QEA15179.1"/>
    <property type="molecule type" value="Genomic_DNA"/>
</dbReference>
<dbReference type="KEGG" id="ngf:FRF71_02950"/>
<dbReference type="InterPro" id="IPR012379">
    <property type="entry name" value="LytTR_MHYE"/>
</dbReference>
<proteinExistence type="predicted"/>
<dbReference type="Proteomes" id="UP000321172">
    <property type="component" value="Chromosome"/>
</dbReference>
<evidence type="ECO:0000313" key="3">
    <source>
        <dbReference type="EMBL" id="QEA15179.1"/>
    </source>
</evidence>
<dbReference type="OrthoDB" id="9781059at2"/>
<evidence type="ECO:0000256" key="1">
    <source>
        <dbReference type="SAM" id="Phobius"/>
    </source>
</evidence>